<dbReference type="InterPro" id="IPR024004">
    <property type="entry name" value="PEP-CTERM/XrtA_GlycosylTrfase"/>
</dbReference>
<organism evidence="3 4">
    <name type="scientific">Methylomarinum roseum</name>
    <dbReference type="NCBI Taxonomy" id="3067653"/>
    <lineage>
        <taxon>Bacteria</taxon>
        <taxon>Pseudomonadati</taxon>
        <taxon>Pseudomonadota</taxon>
        <taxon>Gammaproteobacteria</taxon>
        <taxon>Methylococcales</taxon>
        <taxon>Methylococcaceae</taxon>
        <taxon>Methylomarinum</taxon>
    </lineage>
</organism>
<dbReference type="PANTHER" id="PTHR45947:SF3">
    <property type="entry name" value="SULFOQUINOVOSYL TRANSFERASE SQD2"/>
    <property type="match status" value="1"/>
</dbReference>
<dbReference type="KEGG" id="mech:Q9L42_010875"/>
<dbReference type="Pfam" id="PF00534">
    <property type="entry name" value="Glycos_transf_1"/>
    <property type="match status" value="1"/>
</dbReference>
<gene>
    <name evidence="3" type="ORF">Q9L42_010875</name>
</gene>
<dbReference type="InterPro" id="IPR001296">
    <property type="entry name" value="Glyco_trans_1"/>
</dbReference>
<dbReference type="SUPFAM" id="SSF53756">
    <property type="entry name" value="UDP-Glycosyltransferase/glycogen phosphorylase"/>
    <property type="match status" value="1"/>
</dbReference>
<dbReference type="RefSeq" id="WP_349431062.1">
    <property type="nucleotide sequence ID" value="NZ_CP157743.1"/>
</dbReference>
<dbReference type="InterPro" id="IPR050194">
    <property type="entry name" value="Glycosyltransferase_grp1"/>
</dbReference>
<accession>A0AAU7NPI4</accession>
<proteinExistence type="predicted"/>
<sequence length="400" mass="45295">MKILHILDHSIPLHSGYTFRTRAILEEQRKLGWETFHVTSAKHNATKKPMEEVDGLIFYRSEQPAVIYSKIPFINQWAIVKSLSKRLDEIIPEIKPDILHAHSPALNGLAALSAAKKHQIPLVYECRAFWEDAAVDHGTTREGSPRYRITQALETKVFKKANAITTICEGLRKDIVSRGIAEDKVTVIPNAVNIDKFSYGAEADQSLRRELGLNDKIVLGFIGSFYAYEGIPLLLEALPKILAESPNVCLLLVGGGPQETLIREKTAQLGLEKQVIFTGRVPHDRVQDYYNQVDIFVYPRLSMRLTDLVTPLKPLEAMAQGRLVVASDVGGHKELIKHEQNGCLFKAGNVDSLTQELIKLLQNRNVWETLQRNGRNFVEQERNWQKSVGYYQHVYPKLID</sequence>
<dbReference type="Proteomes" id="UP001225378">
    <property type="component" value="Chromosome"/>
</dbReference>
<protein>
    <submittedName>
        <fullName evidence="3">TIGR04063 family PEP-CTERM/XrtA system glycosyltransferase</fullName>
    </submittedName>
</protein>
<evidence type="ECO:0000313" key="3">
    <source>
        <dbReference type="EMBL" id="XBS18879.1"/>
    </source>
</evidence>
<evidence type="ECO:0000313" key="4">
    <source>
        <dbReference type="Proteomes" id="UP001225378"/>
    </source>
</evidence>
<dbReference type="NCBIfam" id="TIGR04063">
    <property type="entry name" value="stp3"/>
    <property type="match status" value="1"/>
</dbReference>
<dbReference type="EMBL" id="CP157743">
    <property type="protein sequence ID" value="XBS18879.1"/>
    <property type="molecule type" value="Genomic_DNA"/>
</dbReference>
<dbReference type="Pfam" id="PF13439">
    <property type="entry name" value="Glyco_transf_4"/>
    <property type="match status" value="1"/>
</dbReference>
<dbReference type="AlphaFoldDB" id="A0AAU7NPI4"/>
<dbReference type="GO" id="GO:0016758">
    <property type="term" value="F:hexosyltransferase activity"/>
    <property type="evidence" value="ECO:0007669"/>
    <property type="project" value="TreeGrafter"/>
</dbReference>
<evidence type="ECO:0000259" key="2">
    <source>
        <dbReference type="Pfam" id="PF13439"/>
    </source>
</evidence>
<feature type="domain" description="Glycosyl transferase family 1" evidence="1">
    <location>
        <begin position="207"/>
        <end position="376"/>
    </location>
</feature>
<dbReference type="Gene3D" id="3.40.50.2000">
    <property type="entry name" value="Glycogen Phosphorylase B"/>
    <property type="match status" value="2"/>
</dbReference>
<reference evidence="3 4" key="1">
    <citation type="journal article" date="2024" name="Microbiology">
        <title>Methylomarinum rosea sp. nov., a novel halophilic methanotrophic bacterium from the hypersaline Lake Elton.</title>
        <authorList>
            <person name="Suleimanov R.Z."/>
            <person name="Oshkin I.Y."/>
            <person name="Danilova O.V."/>
            <person name="Suzina N.E."/>
            <person name="Dedysh S.N."/>
        </authorList>
    </citation>
    <scope>NUCLEOTIDE SEQUENCE [LARGE SCALE GENOMIC DNA]</scope>
    <source>
        <strain evidence="3 4">Ch1-1</strain>
    </source>
</reference>
<dbReference type="PANTHER" id="PTHR45947">
    <property type="entry name" value="SULFOQUINOVOSYL TRANSFERASE SQD2"/>
    <property type="match status" value="1"/>
</dbReference>
<name>A0AAU7NPI4_9GAMM</name>
<feature type="domain" description="Glycosyltransferase subfamily 4-like N-terminal" evidence="2">
    <location>
        <begin position="24"/>
        <end position="195"/>
    </location>
</feature>
<keyword evidence="4" id="KW-1185">Reference proteome</keyword>
<dbReference type="InterPro" id="IPR028098">
    <property type="entry name" value="Glyco_trans_4-like_N"/>
</dbReference>
<dbReference type="CDD" id="cd03794">
    <property type="entry name" value="GT4_WbuB-like"/>
    <property type="match status" value="1"/>
</dbReference>
<evidence type="ECO:0000259" key="1">
    <source>
        <dbReference type="Pfam" id="PF00534"/>
    </source>
</evidence>